<dbReference type="EMBL" id="JAUESC010000381">
    <property type="protein sequence ID" value="KAK0590425.1"/>
    <property type="molecule type" value="Genomic_DNA"/>
</dbReference>
<dbReference type="PROSITE" id="PS51683">
    <property type="entry name" value="SAM_OMT_II"/>
    <property type="match status" value="1"/>
</dbReference>
<evidence type="ECO:0000313" key="6">
    <source>
        <dbReference type="EMBL" id="KAK0590425.1"/>
    </source>
</evidence>
<keyword evidence="2" id="KW-0808">Transferase</keyword>
<evidence type="ECO:0000256" key="1">
    <source>
        <dbReference type="ARBA" id="ARBA00022603"/>
    </source>
</evidence>
<dbReference type="InterPro" id="IPR029063">
    <property type="entry name" value="SAM-dependent_MTases_sf"/>
</dbReference>
<dbReference type="Pfam" id="PF08100">
    <property type="entry name" value="Dimerisation"/>
    <property type="match status" value="1"/>
</dbReference>
<evidence type="ECO:0008006" key="8">
    <source>
        <dbReference type="Google" id="ProtNLM"/>
    </source>
</evidence>
<keyword evidence="1" id="KW-0489">Methyltransferase</keyword>
<evidence type="ECO:0000256" key="2">
    <source>
        <dbReference type="ARBA" id="ARBA00022679"/>
    </source>
</evidence>
<reference evidence="6" key="1">
    <citation type="journal article" date="2022" name="Plant J.">
        <title>Strategies of tolerance reflected in two North American maple genomes.</title>
        <authorList>
            <person name="McEvoy S.L."/>
            <person name="Sezen U.U."/>
            <person name="Trouern-Trend A."/>
            <person name="McMahon S.M."/>
            <person name="Schaberg P.G."/>
            <person name="Yang J."/>
            <person name="Wegrzyn J.L."/>
            <person name="Swenson N.G."/>
        </authorList>
    </citation>
    <scope>NUCLEOTIDE SEQUENCE</scope>
    <source>
        <strain evidence="6">NS2018</strain>
    </source>
</reference>
<evidence type="ECO:0000259" key="5">
    <source>
        <dbReference type="Pfam" id="PF08100"/>
    </source>
</evidence>
<dbReference type="CDD" id="cd02440">
    <property type="entry name" value="AdoMet_MTases"/>
    <property type="match status" value="1"/>
</dbReference>
<dbReference type="FunFam" id="3.40.50.150:FF:000057">
    <property type="entry name" value="O-methyltransferase ZRP4"/>
    <property type="match status" value="1"/>
</dbReference>
<dbReference type="InterPro" id="IPR016461">
    <property type="entry name" value="COMT-like"/>
</dbReference>
<dbReference type="GO" id="GO:0032259">
    <property type="term" value="P:methylation"/>
    <property type="evidence" value="ECO:0007669"/>
    <property type="project" value="UniProtKB-KW"/>
</dbReference>
<name>A0AA39VRI5_ACESA</name>
<keyword evidence="3" id="KW-0949">S-adenosyl-L-methionine</keyword>
<feature type="domain" description="O-methyltransferase dimerisation" evidence="5">
    <location>
        <begin position="25"/>
        <end position="113"/>
    </location>
</feature>
<accession>A0AA39VRI5</accession>
<dbReference type="SUPFAM" id="SSF46785">
    <property type="entry name" value="Winged helix' DNA-binding domain"/>
    <property type="match status" value="1"/>
</dbReference>
<comment type="caution">
    <text evidence="6">The sequence shown here is derived from an EMBL/GenBank/DDBJ whole genome shotgun (WGS) entry which is preliminary data.</text>
</comment>
<dbReference type="GO" id="GO:0008757">
    <property type="term" value="F:S-adenosylmethionine-dependent methyltransferase activity"/>
    <property type="evidence" value="ECO:0007669"/>
    <property type="project" value="UniProtKB-ARBA"/>
</dbReference>
<dbReference type="AlphaFoldDB" id="A0AA39VRI5"/>
<protein>
    <recommendedName>
        <fullName evidence="8">Trans-resveratrol di-O-methyltransferase-like</fullName>
    </recommendedName>
</protein>
<keyword evidence="7" id="KW-1185">Reference proteome</keyword>
<reference evidence="6" key="2">
    <citation type="submission" date="2023-06" db="EMBL/GenBank/DDBJ databases">
        <authorList>
            <person name="Swenson N.G."/>
            <person name="Wegrzyn J.L."/>
            <person name="Mcevoy S.L."/>
        </authorList>
    </citation>
    <scope>NUCLEOTIDE SEQUENCE</scope>
    <source>
        <strain evidence="6">NS2018</strain>
        <tissue evidence="6">Leaf</tissue>
    </source>
</reference>
<dbReference type="Gene3D" id="1.10.10.10">
    <property type="entry name" value="Winged helix-like DNA-binding domain superfamily/Winged helix DNA-binding domain"/>
    <property type="match status" value="1"/>
</dbReference>
<sequence length="457" mass="50578">MDKVNGDSGSSCELLQAQAQVYNCTFNFLNSMALKCAIQLGIPDVIHNHGQPMTHSKLVTALNIIPNKADSLRRLMRILAHSGFFARQKITSVNYEQDEEYFLTPASKLLLKDKPLKAAPFVNLILDPIISDPFHLMSTWFQNDDPALFETANGKPIWDCVAQQPKLNNLFYDTMNTDSELISSVVIKDCKEVFKGLKSLVDVGGGTGAVAKAIASAFPHIKCTVFDLPHIVVDKLQGTTTTDNLEFLGGDMFEAIPSADAVLLKWIIHDWGDEESVKILKRCKEAIPSREKGGKVILIDIVIEENKKEDDKEKMEGQLCFDMMMMGLFNTGKERSVEEWKKLFLEAGFSHFNINPVLGLRFDQTFTGNQARQAAPPQGNVAHTVEYAQADDNSYQVNNNSLKATTASASLVADPNWLMWVVGAMAGSMNDNLDFLEGYMFEAIPSADAVLLKATSL</sequence>
<dbReference type="GO" id="GO:0046983">
    <property type="term" value="F:protein dimerization activity"/>
    <property type="evidence" value="ECO:0007669"/>
    <property type="project" value="InterPro"/>
</dbReference>
<dbReference type="InterPro" id="IPR012967">
    <property type="entry name" value="COMT_dimerisation"/>
</dbReference>
<evidence type="ECO:0000256" key="3">
    <source>
        <dbReference type="ARBA" id="ARBA00022691"/>
    </source>
</evidence>
<dbReference type="GO" id="GO:0008171">
    <property type="term" value="F:O-methyltransferase activity"/>
    <property type="evidence" value="ECO:0007669"/>
    <property type="project" value="InterPro"/>
</dbReference>
<dbReference type="FunFam" id="1.10.10.10:FF:000213">
    <property type="entry name" value="Coniferyl alcohol 9-O-methyltransferase"/>
    <property type="match status" value="1"/>
</dbReference>
<evidence type="ECO:0000313" key="7">
    <source>
        <dbReference type="Proteomes" id="UP001168877"/>
    </source>
</evidence>
<dbReference type="InterPro" id="IPR036390">
    <property type="entry name" value="WH_DNA-bd_sf"/>
</dbReference>
<feature type="domain" description="O-methyltransferase C-terminal" evidence="4">
    <location>
        <begin position="138"/>
        <end position="350"/>
    </location>
</feature>
<dbReference type="GO" id="GO:0009717">
    <property type="term" value="P:isoflavonoid biosynthetic process"/>
    <property type="evidence" value="ECO:0007669"/>
    <property type="project" value="UniProtKB-ARBA"/>
</dbReference>
<dbReference type="Pfam" id="PF00891">
    <property type="entry name" value="Methyltransf_2"/>
    <property type="match status" value="1"/>
</dbReference>
<gene>
    <name evidence="6" type="ORF">LWI29_026887</name>
</gene>
<dbReference type="Proteomes" id="UP001168877">
    <property type="component" value="Unassembled WGS sequence"/>
</dbReference>
<dbReference type="Gene3D" id="3.40.50.150">
    <property type="entry name" value="Vaccinia Virus protein VP39"/>
    <property type="match status" value="1"/>
</dbReference>
<dbReference type="SUPFAM" id="SSF53335">
    <property type="entry name" value="S-adenosyl-L-methionine-dependent methyltransferases"/>
    <property type="match status" value="1"/>
</dbReference>
<dbReference type="PANTHER" id="PTHR11746">
    <property type="entry name" value="O-METHYLTRANSFERASE"/>
    <property type="match status" value="1"/>
</dbReference>
<organism evidence="6 7">
    <name type="scientific">Acer saccharum</name>
    <name type="common">Sugar maple</name>
    <dbReference type="NCBI Taxonomy" id="4024"/>
    <lineage>
        <taxon>Eukaryota</taxon>
        <taxon>Viridiplantae</taxon>
        <taxon>Streptophyta</taxon>
        <taxon>Embryophyta</taxon>
        <taxon>Tracheophyta</taxon>
        <taxon>Spermatophyta</taxon>
        <taxon>Magnoliopsida</taxon>
        <taxon>eudicotyledons</taxon>
        <taxon>Gunneridae</taxon>
        <taxon>Pentapetalae</taxon>
        <taxon>rosids</taxon>
        <taxon>malvids</taxon>
        <taxon>Sapindales</taxon>
        <taxon>Sapindaceae</taxon>
        <taxon>Hippocastanoideae</taxon>
        <taxon>Acereae</taxon>
        <taxon>Acer</taxon>
    </lineage>
</organism>
<proteinExistence type="predicted"/>
<dbReference type="InterPro" id="IPR001077">
    <property type="entry name" value="COMT_C"/>
</dbReference>
<dbReference type="InterPro" id="IPR036388">
    <property type="entry name" value="WH-like_DNA-bd_sf"/>
</dbReference>
<evidence type="ECO:0000259" key="4">
    <source>
        <dbReference type="Pfam" id="PF00891"/>
    </source>
</evidence>